<organism evidence="5 6">
    <name type="scientific">Fictibacillus phosphorivorans</name>
    <dbReference type="NCBI Taxonomy" id="1221500"/>
    <lineage>
        <taxon>Bacteria</taxon>
        <taxon>Bacillati</taxon>
        <taxon>Bacillota</taxon>
        <taxon>Bacilli</taxon>
        <taxon>Bacillales</taxon>
        <taxon>Fictibacillaceae</taxon>
        <taxon>Fictibacillus</taxon>
    </lineage>
</organism>
<dbReference type="PANTHER" id="PTHR42756:SF1">
    <property type="entry name" value="TRANSCRIPTIONAL REPRESSOR OF EMRAB OPERON"/>
    <property type="match status" value="1"/>
</dbReference>
<evidence type="ECO:0000256" key="3">
    <source>
        <dbReference type="ARBA" id="ARBA00023163"/>
    </source>
</evidence>
<dbReference type="GO" id="GO:0003677">
    <property type="term" value="F:DNA binding"/>
    <property type="evidence" value="ECO:0007669"/>
    <property type="project" value="UniProtKB-KW"/>
</dbReference>
<dbReference type="InterPro" id="IPR036388">
    <property type="entry name" value="WH-like_DNA-bd_sf"/>
</dbReference>
<keyword evidence="1" id="KW-0805">Transcription regulation</keyword>
<dbReference type="PANTHER" id="PTHR42756">
    <property type="entry name" value="TRANSCRIPTIONAL REGULATOR, MARR"/>
    <property type="match status" value="1"/>
</dbReference>
<dbReference type="EMBL" id="LRFC01000001">
    <property type="protein sequence ID" value="KZE68819.1"/>
    <property type="molecule type" value="Genomic_DNA"/>
</dbReference>
<evidence type="ECO:0000256" key="1">
    <source>
        <dbReference type="ARBA" id="ARBA00023015"/>
    </source>
</evidence>
<dbReference type="AlphaFoldDB" id="A0A163SDN6"/>
<evidence type="ECO:0000313" key="5">
    <source>
        <dbReference type="EMBL" id="KZE68819.1"/>
    </source>
</evidence>
<dbReference type="Proteomes" id="UP000076567">
    <property type="component" value="Unassembled WGS sequence"/>
</dbReference>
<evidence type="ECO:0000259" key="4">
    <source>
        <dbReference type="PROSITE" id="PS50995"/>
    </source>
</evidence>
<gene>
    <name evidence="5" type="ORF">AWM68_00650</name>
</gene>
<dbReference type="GO" id="GO:0003700">
    <property type="term" value="F:DNA-binding transcription factor activity"/>
    <property type="evidence" value="ECO:0007669"/>
    <property type="project" value="InterPro"/>
</dbReference>
<keyword evidence="2" id="KW-0238">DNA-binding</keyword>
<dbReference type="InterPro" id="IPR000835">
    <property type="entry name" value="HTH_MarR-typ"/>
</dbReference>
<evidence type="ECO:0000313" key="6">
    <source>
        <dbReference type="Proteomes" id="UP000076567"/>
    </source>
</evidence>
<evidence type="ECO:0000256" key="2">
    <source>
        <dbReference type="ARBA" id="ARBA00023125"/>
    </source>
</evidence>
<keyword evidence="6" id="KW-1185">Reference proteome</keyword>
<dbReference type="SUPFAM" id="SSF46785">
    <property type="entry name" value="Winged helix' DNA-binding domain"/>
    <property type="match status" value="1"/>
</dbReference>
<dbReference type="PRINTS" id="PR00598">
    <property type="entry name" value="HTHMARR"/>
</dbReference>
<dbReference type="Gene3D" id="1.10.10.10">
    <property type="entry name" value="Winged helix-like DNA-binding domain superfamily/Winged helix DNA-binding domain"/>
    <property type="match status" value="1"/>
</dbReference>
<feature type="domain" description="HTH marR-type" evidence="4">
    <location>
        <begin position="1"/>
        <end position="135"/>
    </location>
</feature>
<dbReference type="InterPro" id="IPR036390">
    <property type="entry name" value="WH_DNA-bd_sf"/>
</dbReference>
<comment type="caution">
    <text evidence="5">The sequence shown here is derived from an EMBL/GenBank/DDBJ whole genome shotgun (WGS) entry which is preliminary data.</text>
</comment>
<dbReference type="RefSeq" id="WP_066236102.1">
    <property type="nucleotide sequence ID" value="NZ_LRFC01000001.1"/>
</dbReference>
<dbReference type="SMART" id="SM00347">
    <property type="entry name" value="HTH_MARR"/>
    <property type="match status" value="1"/>
</dbReference>
<keyword evidence="3" id="KW-0804">Transcription</keyword>
<name>A0A163SDN6_9BACL</name>
<dbReference type="Pfam" id="PF01047">
    <property type="entry name" value="MarR"/>
    <property type="match status" value="1"/>
</dbReference>
<accession>A0A163SDN6</accession>
<protein>
    <recommendedName>
        <fullName evidence="4">HTH marR-type domain-containing protein</fullName>
    </recommendedName>
</protein>
<sequence length="137" mass="15828">MDDVRSLLQSLSRRYDRLQKSSFRMGESDLTLAHSHILYELNKHTQLSMQQTADNLGVDITTFSRQIQTLIKAGLVSKTPYPNDKRIYLLSLTEKGEQTASHIDTIINKRLMESFSRLSDFERDTILHSLKILTKVM</sequence>
<reference evidence="6" key="1">
    <citation type="submission" date="2016-01" db="EMBL/GenBank/DDBJ databases">
        <title>Draft genome of Chromobacterium sp. F49.</title>
        <authorList>
            <person name="Hong K.W."/>
        </authorList>
    </citation>
    <scope>NUCLEOTIDE SEQUENCE [LARGE SCALE GENOMIC DNA]</scope>
    <source>
        <strain evidence="6">P7IIIA</strain>
    </source>
</reference>
<proteinExistence type="predicted"/>
<dbReference type="PROSITE" id="PS50995">
    <property type="entry name" value="HTH_MARR_2"/>
    <property type="match status" value="1"/>
</dbReference>
<dbReference type="OrthoDB" id="1853358at2"/>